<evidence type="ECO:0000256" key="3">
    <source>
        <dbReference type="ARBA" id="ARBA00022452"/>
    </source>
</evidence>
<proteinExistence type="inferred from homology"/>
<dbReference type="SUPFAM" id="SSF49464">
    <property type="entry name" value="Carboxypeptidase regulatory domain-like"/>
    <property type="match status" value="1"/>
</dbReference>
<dbReference type="Gene3D" id="2.60.40.1120">
    <property type="entry name" value="Carboxypeptidase-like, regulatory domain"/>
    <property type="match status" value="1"/>
</dbReference>
<dbReference type="RefSeq" id="WP_346760850.1">
    <property type="nucleotide sequence ID" value="NZ_JAUJEB010000006.1"/>
</dbReference>
<dbReference type="Pfam" id="PF13715">
    <property type="entry name" value="CarbopepD_reg_2"/>
    <property type="match status" value="1"/>
</dbReference>
<dbReference type="InterPro" id="IPR037066">
    <property type="entry name" value="Plug_dom_sf"/>
</dbReference>
<evidence type="ECO:0000256" key="6">
    <source>
        <dbReference type="ARBA" id="ARBA00023237"/>
    </source>
</evidence>
<evidence type="ECO:0000313" key="9">
    <source>
        <dbReference type="EMBL" id="MDN5215521.1"/>
    </source>
</evidence>
<sequence length="1067" mass="116967">MKKTLPFFLFCMLLLSSNVFAQDRSVSGTVTSSDDGAPLPGVNVTIRDTAVGTVTDADGKYKLNLPADATQLVFSFVGYVNETIDIGNKSVIDIRLVQDISQLQEIVVTAFGVEKEKKALGYAVSEISGREIQESTELNMINALQGKIPGVTISQNAGGASGNSRIVIRGNASLSGNNQPLIIIDNVPIDNTTGGAGEWGGQDYGNELNNLNPDDYESVSVLKGPAAAALYGSRAANGAIVIKTKKGKTRKGIGVSYNSSFLSESIMYTPDFQNVFGAGYMSLDLGEDGNGAPFLINPTTGNPVVRDYSSSYGPKMEGQMIEYIDGVLRPHDPQPDNLRDFYQNGFNLVNNIALDGANDQTSFRVSFGHNLKEGVVPNNEFERGSANLRVTHQLSDRLNINLGANYNITETRNPPALSNNGDNIARQFIYAAPRNFKYDVSREFYKNPDGSRNREIRNTNAFWRLYERNIFREDRNLRADVTLNYAFTDWLNLTLMGNTYTIDREEEGENAGEDAGGTGGSYTVSNYKKKQSTIKFLLNLDKEINQDFHVSASVGGEQWRTDATILRAETQGGLIVPNNFSLNNSINPLRTSGGKAGGSGNGEKQINSFYAFADLSYKNFLFLNLTGRNDWSSSLTSTDGSGDNSVFYPSASLGFAFTDALSLDSRVLDFGKIRASWARVGGDTDPYRLLADFRNRGNFGETGPLMFSWNNGTVPPNDLKPEITTGIEFGTELYFLSKRLTLDFTYYDQKTTNQILAVGVSSTSGANSRLINVGEIQNKGFELLVGVTPVRTRNFSWNVSFNMAKNNNEVVELAEGIDRLILGRQWDVWSVAQPGEPYGNLIAQGFLKNENGDRILNADGFYQRDPERTVVGNQEPDWTGGISNTVSFKGLTLSATVDIRKGGEVFSGSHFYGHQRGIWKSTLQGRNAEYGGIQWTDGDGNVRNDGFIPEGVTETGERWTQPIPAHQYWATYGSWGSGVREVGIVGSGFVKLRELILNYRFPTTLLEKTPFQTASIALVGRNLWYIHTDMPNKINPEGTFNSGNGGAHEYGSLPPTRSVGFTLNVSF</sequence>
<evidence type="ECO:0000256" key="1">
    <source>
        <dbReference type="ARBA" id="ARBA00004571"/>
    </source>
</evidence>
<evidence type="ECO:0000256" key="2">
    <source>
        <dbReference type="ARBA" id="ARBA00022448"/>
    </source>
</evidence>
<comment type="similarity">
    <text evidence="7">Belongs to the TonB-dependent receptor family.</text>
</comment>
<feature type="domain" description="TonB-dependent receptor plug" evidence="8">
    <location>
        <begin position="118"/>
        <end position="239"/>
    </location>
</feature>
<evidence type="ECO:0000256" key="7">
    <source>
        <dbReference type="PROSITE-ProRule" id="PRU01360"/>
    </source>
</evidence>
<evidence type="ECO:0000256" key="5">
    <source>
        <dbReference type="ARBA" id="ARBA00023136"/>
    </source>
</evidence>
<dbReference type="InterPro" id="IPR023996">
    <property type="entry name" value="TonB-dep_OMP_SusC/RagA"/>
</dbReference>
<dbReference type="NCBIfam" id="TIGR04056">
    <property type="entry name" value="OMP_RagA_SusC"/>
    <property type="match status" value="1"/>
</dbReference>
<keyword evidence="2 7" id="KW-0813">Transport</keyword>
<comment type="caution">
    <text evidence="9">The sequence shown here is derived from an EMBL/GenBank/DDBJ whole genome shotgun (WGS) entry which is preliminary data.</text>
</comment>
<name>A0ABT8LE66_9BACT</name>
<evidence type="ECO:0000256" key="4">
    <source>
        <dbReference type="ARBA" id="ARBA00022692"/>
    </source>
</evidence>
<keyword evidence="6 7" id="KW-0998">Cell outer membrane</keyword>
<comment type="subcellular location">
    <subcellularLocation>
        <location evidence="1 7">Cell outer membrane</location>
        <topology evidence="1 7">Multi-pass membrane protein</topology>
    </subcellularLocation>
</comment>
<dbReference type="PROSITE" id="PS52016">
    <property type="entry name" value="TONB_DEPENDENT_REC_3"/>
    <property type="match status" value="1"/>
</dbReference>
<organism evidence="9 10">
    <name type="scientific">Agaribacillus aureus</name>
    <dbReference type="NCBI Taxonomy" id="3051825"/>
    <lineage>
        <taxon>Bacteria</taxon>
        <taxon>Pseudomonadati</taxon>
        <taxon>Bacteroidota</taxon>
        <taxon>Cytophagia</taxon>
        <taxon>Cytophagales</taxon>
        <taxon>Splendidivirgaceae</taxon>
        <taxon>Agaribacillus</taxon>
    </lineage>
</organism>
<evidence type="ECO:0000259" key="8">
    <source>
        <dbReference type="Pfam" id="PF07715"/>
    </source>
</evidence>
<keyword evidence="5 7" id="KW-0472">Membrane</keyword>
<keyword evidence="4 7" id="KW-0812">Transmembrane</keyword>
<evidence type="ECO:0000313" key="10">
    <source>
        <dbReference type="Proteomes" id="UP001172083"/>
    </source>
</evidence>
<dbReference type="NCBIfam" id="TIGR04057">
    <property type="entry name" value="SusC_RagA_signa"/>
    <property type="match status" value="1"/>
</dbReference>
<dbReference type="InterPro" id="IPR008969">
    <property type="entry name" value="CarboxyPept-like_regulatory"/>
</dbReference>
<keyword evidence="10" id="KW-1185">Reference proteome</keyword>
<reference evidence="9" key="1">
    <citation type="submission" date="2023-06" db="EMBL/GenBank/DDBJ databases">
        <title>Genomic of Agaribacillus aureum.</title>
        <authorList>
            <person name="Wang G."/>
        </authorList>
    </citation>
    <scope>NUCLEOTIDE SEQUENCE</scope>
    <source>
        <strain evidence="9">BMA12</strain>
    </source>
</reference>
<dbReference type="EMBL" id="JAUJEB010000006">
    <property type="protein sequence ID" value="MDN5215521.1"/>
    <property type="molecule type" value="Genomic_DNA"/>
</dbReference>
<dbReference type="Gene3D" id="2.170.130.10">
    <property type="entry name" value="TonB-dependent receptor, plug domain"/>
    <property type="match status" value="1"/>
</dbReference>
<dbReference type="Pfam" id="PF07715">
    <property type="entry name" value="Plug"/>
    <property type="match status" value="1"/>
</dbReference>
<dbReference type="Gene3D" id="2.40.170.20">
    <property type="entry name" value="TonB-dependent receptor, beta-barrel domain"/>
    <property type="match status" value="1"/>
</dbReference>
<protein>
    <submittedName>
        <fullName evidence="9">SusC/RagA family TonB-linked outer membrane protein</fullName>
    </submittedName>
</protein>
<dbReference type="InterPro" id="IPR036942">
    <property type="entry name" value="Beta-barrel_TonB_sf"/>
</dbReference>
<dbReference type="InterPro" id="IPR023997">
    <property type="entry name" value="TonB-dep_OMP_SusC/RagA_CS"/>
</dbReference>
<dbReference type="SUPFAM" id="SSF56935">
    <property type="entry name" value="Porins"/>
    <property type="match status" value="1"/>
</dbReference>
<keyword evidence="3 7" id="KW-1134">Transmembrane beta strand</keyword>
<gene>
    <name evidence="9" type="ORF">QQ020_25815</name>
</gene>
<dbReference type="Proteomes" id="UP001172083">
    <property type="component" value="Unassembled WGS sequence"/>
</dbReference>
<dbReference type="InterPro" id="IPR039426">
    <property type="entry name" value="TonB-dep_rcpt-like"/>
</dbReference>
<accession>A0ABT8LE66</accession>
<dbReference type="InterPro" id="IPR012910">
    <property type="entry name" value="Plug_dom"/>
</dbReference>